<reference evidence="5" key="1">
    <citation type="submission" date="2023-10" db="EMBL/GenBank/DDBJ databases">
        <authorList>
            <person name="Chen Y."/>
            <person name="Shah S."/>
            <person name="Dougan E. K."/>
            <person name="Thang M."/>
            <person name="Chan C."/>
        </authorList>
    </citation>
    <scope>NUCLEOTIDE SEQUENCE [LARGE SCALE GENOMIC DNA]</scope>
</reference>
<dbReference type="Pfam" id="PF00225">
    <property type="entry name" value="Kinesin"/>
    <property type="match status" value="2"/>
</dbReference>
<dbReference type="InterPro" id="IPR001752">
    <property type="entry name" value="Kinesin_motor_dom"/>
</dbReference>
<gene>
    <name evidence="5" type="ORF">PCOR1329_LOCUS55857</name>
</gene>
<feature type="compositionally biased region" description="Low complexity" evidence="3">
    <location>
        <begin position="31"/>
        <end position="43"/>
    </location>
</feature>
<dbReference type="EMBL" id="CAUYUJ010016858">
    <property type="protein sequence ID" value="CAK0869529.1"/>
    <property type="molecule type" value="Genomic_DNA"/>
</dbReference>
<dbReference type="InterPro" id="IPR027417">
    <property type="entry name" value="P-loop_NTPase"/>
</dbReference>
<evidence type="ECO:0000256" key="3">
    <source>
        <dbReference type="SAM" id="MobiDB-lite"/>
    </source>
</evidence>
<feature type="non-terminal residue" evidence="5">
    <location>
        <position position="1"/>
    </location>
</feature>
<protein>
    <recommendedName>
        <fullName evidence="4">Kinesin motor domain-containing protein</fullName>
    </recommendedName>
</protein>
<feature type="compositionally biased region" description="Polar residues" evidence="3">
    <location>
        <begin position="226"/>
        <end position="235"/>
    </location>
</feature>
<feature type="compositionally biased region" description="Low complexity" evidence="3">
    <location>
        <begin position="236"/>
        <end position="254"/>
    </location>
</feature>
<evidence type="ECO:0000313" key="6">
    <source>
        <dbReference type="Proteomes" id="UP001189429"/>
    </source>
</evidence>
<keyword evidence="1" id="KW-0067">ATP-binding</keyword>
<evidence type="ECO:0000256" key="1">
    <source>
        <dbReference type="PROSITE-ProRule" id="PRU00283"/>
    </source>
</evidence>
<dbReference type="PANTHER" id="PTHR24115">
    <property type="entry name" value="KINESIN-RELATED"/>
    <property type="match status" value="1"/>
</dbReference>
<proteinExistence type="inferred from homology"/>
<dbReference type="InterPro" id="IPR027640">
    <property type="entry name" value="Kinesin-like_fam"/>
</dbReference>
<dbReference type="InterPro" id="IPR036961">
    <property type="entry name" value="Kinesin_motor_dom_sf"/>
</dbReference>
<comment type="similarity">
    <text evidence="1">Belongs to the TRAFAC class myosin-kinesin ATPase superfamily. Kinesin family.</text>
</comment>
<evidence type="ECO:0000313" key="5">
    <source>
        <dbReference type="EMBL" id="CAK0869529.1"/>
    </source>
</evidence>
<evidence type="ECO:0000256" key="2">
    <source>
        <dbReference type="SAM" id="Coils"/>
    </source>
</evidence>
<name>A0ABN9V982_9DINO</name>
<keyword evidence="2" id="KW-0175">Coiled coil</keyword>
<comment type="caution">
    <text evidence="5">The sequence shown here is derived from an EMBL/GenBank/DDBJ whole genome shotgun (WGS) entry which is preliminary data.</text>
</comment>
<accession>A0ABN9V982</accession>
<keyword evidence="1" id="KW-0505">Motor protein</keyword>
<keyword evidence="1" id="KW-0547">Nucleotide-binding</keyword>
<feature type="binding site" evidence="1">
    <location>
        <begin position="322"/>
        <end position="329"/>
    </location>
    <ligand>
        <name>ATP</name>
        <dbReference type="ChEBI" id="CHEBI:30616"/>
    </ligand>
</feature>
<dbReference type="Gene3D" id="3.40.850.10">
    <property type="entry name" value="Kinesin motor domain"/>
    <property type="match status" value="1"/>
</dbReference>
<dbReference type="SUPFAM" id="SSF52540">
    <property type="entry name" value="P-loop containing nucleoside triphosphate hydrolases"/>
    <property type="match status" value="1"/>
</dbReference>
<feature type="region of interest" description="Disordered" evidence="3">
    <location>
        <begin position="226"/>
        <end position="254"/>
    </location>
</feature>
<dbReference type="SMART" id="SM00129">
    <property type="entry name" value="KISc"/>
    <property type="match status" value="1"/>
</dbReference>
<keyword evidence="6" id="KW-1185">Reference proteome</keyword>
<organism evidence="5 6">
    <name type="scientific">Prorocentrum cordatum</name>
    <dbReference type="NCBI Taxonomy" id="2364126"/>
    <lineage>
        <taxon>Eukaryota</taxon>
        <taxon>Sar</taxon>
        <taxon>Alveolata</taxon>
        <taxon>Dinophyceae</taxon>
        <taxon>Prorocentrales</taxon>
        <taxon>Prorocentraceae</taxon>
        <taxon>Prorocentrum</taxon>
    </lineage>
</organism>
<feature type="region of interest" description="Disordered" evidence="3">
    <location>
        <begin position="1"/>
        <end position="47"/>
    </location>
</feature>
<sequence length="706" mass="76790">RRGPRAKPREGARRGRGHSQARGAVTLSRWSGSSSAGVGAEVGRPPPRGVTAGVAGGLWCLRRSIMAQSLLSGDAESLFLVASYVPWPSRLRVLPWLSAEFRGHLHKEGTYWRWLCERLCREAKLYTPALDADVRLLAGGGQWRAFFLELWPLRHRFAAAAACPAALAEGREECRLAAYCRLRPPRGAAAGEAEAAARGAAVPVKLMPVSQRLTLLRQAHPELSQKQAMQRLLQQDSAAAEEPGDEGAPASGASGFTSSVLSVTPGDAGSVLTVSPGIGIRGWDFDHVFGDSATQEDLYRRCGLRLAVDLLNGGSGALVVYGQTGSGKTHTMFGPPGWADGPGASQRGLVPRVVDEVLRGLEARRGAGFDATLSVSFVEVFGNSVKNLLAADINSHPPGYEEEVADGAAMASLLARGEENKRIASTAMNERSTRAHVLVVLRVRQRAPGQREHVEATLSLVDLGGSERLSKSGAHEGLRSMGWKCGEQDEPRPTWQEFYHSREKLQETTHINTSLLALKRCIQALNERPRVPGTRVPFRDSKLTLLLERIFTGESRTSMVFCCSPEDQHADETVQTLRFGEMCSQVVAQRDGAPPDACAAVAQALQQLDAELKEVEAEIREKERWEWRATTRTDVVSEIASHVVTDEVMELGGKGAVEFYKDDGESKKQTVDHTVWGQVLVGAEAENARREELLRRRHRLLGGDAL</sequence>
<dbReference type="Proteomes" id="UP001189429">
    <property type="component" value="Unassembled WGS sequence"/>
</dbReference>
<feature type="coiled-coil region" evidence="2">
    <location>
        <begin position="598"/>
        <end position="625"/>
    </location>
</feature>
<feature type="domain" description="Kinesin motor" evidence="4">
    <location>
        <begin position="175"/>
        <end position="586"/>
    </location>
</feature>
<evidence type="ECO:0000259" key="4">
    <source>
        <dbReference type="PROSITE" id="PS50067"/>
    </source>
</evidence>
<dbReference type="PRINTS" id="PR00380">
    <property type="entry name" value="KINESINHEAVY"/>
</dbReference>
<dbReference type="PANTHER" id="PTHR24115:SF545">
    <property type="entry name" value="KINESIN-LIKE PROTEIN KIP2"/>
    <property type="match status" value="1"/>
</dbReference>
<dbReference type="PROSITE" id="PS50067">
    <property type="entry name" value="KINESIN_MOTOR_2"/>
    <property type="match status" value="1"/>
</dbReference>